<dbReference type="PANTHER" id="PTHR14429:SF20">
    <property type="entry name" value="FIBROSIN-1-LIKE PROTEIN"/>
    <property type="match status" value="1"/>
</dbReference>
<dbReference type="GeneTree" id="ENSGT00940000160709"/>
<feature type="compositionally biased region" description="Basic and acidic residues" evidence="3">
    <location>
        <begin position="126"/>
        <end position="149"/>
    </location>
</feature>
<feature type="compositionally biased region" description="Polar residues" evidence="3">
    <location>
        <begin position="450"/>
        <end position="463"/>
    </location>
</feature>
<reference evidence="4" key="2">
    <citation type="submission" date="2025-09" db="UniProtKB">
        <authorList>
            <consortium name="Ensembl"/>
        </authorList>
    </citation>
    <scope>IDENTIFICATION</scope>
</reference>
<sequence length="1243" mass="138757">MDGKIRQSRRSRSQRDRVRRREAAARDPRHHSPSSGSEKEPSPGKENTSHNCPHPKSQASTARNARPPRRRRRESSSQEEDLIDGFAIASFNTLEALEESPGTSERDQAKLVESFLHAHSQQQKDMSLKPQERKEKWERHPGKKPRESENCVSAEPSENGHNNDAGSSERETERGKERVKKKLPLKISKQMKVPTSRSGRNSEEDSIREATSSQRSSSRDRLSDSSAQSFSGRGYSCDSESDIDDKTSTELELTRIRSGLITSKASIGSEKLFSPAANKGPTLNDKPEVKAANVPKVSGLERSQELSTDVPFVLPIPSPQPAAAVVTSTSSAPTSSARASPLLKKEPVISAPAPPRLTPQPQPRPQSQPQPRPQSQPQLIPELRTQPQSHIPPPLGYQVHHQAPNGLNNISRSSSASSATSISLPKHLPHSPQIPPHHSSGPALPLSIPNLATSHFSLRSQTQHQHHTAMFATPPTLPPPPALPTNSLVIPGHPADTSLLISFNQPIMYCQPHSGILIGTLSQASLLPPPMSPHVENHHSMTCRNRECQFDKYGPKLDNPYFRHSNFFPTYPPAMPGMPPMLPHSGPFGSLQGAFQPKTSNPIDVAGRPGTVHHTLLQKTPGVSDPYRPPVRKPGKWCAVHVQIAWQIYHHQQKIKQMQLDPHKLEIGGKLDLFSRPPAPGVFPGFHYPQDLARPLFSTTGAAHPATTPFGPSPHHSSFLPTSHLADPFSRSSTFSGLGNLGSNAFGGLGSHALTHNNIFAHKEGPNLQNFNNPHEPWNRLHRTPPSFPTPPQWPKPGDSERSSSVTNHERDREREPEKRDLSLSKDDREKERDLMDKNRHSNRSSPASAPVTHQISNLIRSNSQTSSDPIRQVSIGERDRTKEPEREHADRLREPSITEHKIKESRSPVKETPSHDKRPSEDNTKPVIQSVSPYSKPALSESLKLSNLMNKDMDRKTELSSDLQKMKNDIKVKEERKEDSDVLVVGSEPSQHSRTVEHPPPPSLHGLSLPHSMAATMPISMGSVHQMNNMNVLDRSRMMTPLMGMNPLSGRERLPHPGFSWDPIRDPLRDAYRSLDLHRRMDFQLRTDPIHRFPATSGFYDHERSYRDREPHDYNHENLLEARREQERLRQVEERERLHLREELERARMHHLHSSPIESHLAHVPSFMPHLSGMHYPRLSPSTAMHNGILNRNPPTAALSAPPPLVPASSTRPASPRRTTPLTNSESRDYSPSRNPKEVEAR</sequence>
<feature type="compositionally biased region" description="Low complexity" evidence="3">
    <location>
        <begin position="410"/>
        <end position="423"/>
    </location>
</feature>
<dbReference type="InterPro" id="IPR023246">
    <property type="entry name" value="AUTS2"/>
</dbReference>
<organism evidence="4 5">
    <name type="scientific">Crocodylus porosus</name>
    <name type="common">Saltwater crocodile</name>
    <name type="synonym">Estuarine crocodile</name>
    <dbReference type="NCBI Taxonomy" id="8502"/>
    <lineage>
        <taxon>Eukaryota</taxon>
        <taxon>Metazoa</taxon>
        <taxon>Chordata</taxon>
        <taxon>Craniata</taxon>
        <taxon>Vertebrata</taxon>
        <taxon>Euteleostomi</taxon>
        <taxon>Archelosauria</taxon>
        <taxon>Archosauria</taxon>
        <taxon>Crocodylia</taxon>
        <taxon>Longirostres</taxon>
        <taxon>Crocodylidae</taxon>
        <taxon>Crocodylus</taxon>
    </lineage>
</organism>
<feature type="compositionally biased region" description="Polar residues" evidence="3">
    <location>
        <begin position="844"/>
        <end position="870"/>
    </location>
</feature>
<dbReference type="Pfam" id="PF15336">
    <property type="entry name" value="Auts2"/>
    <property type="match status" value="1"/>
</dbReference>
<dbReference type="OMA" id="GLWQGKT"/>
<dbReference type="Ensembl" id="ENSCPRT00005000065.1">
    <property type="protein sequence ID" value="ENSCPRP00005000032.1"/>
    <property type="gene ID" value="ENSCPRG00005000062.1"/>
</dbReference>
<proteinExistence type="predicted"/>
<feature type="compositionally biased region" description="Basic residues" evidence="3">
    <location>
        <begin position="1"/>
        <end position="12"/>
    </location>
</feature>
<dbReference type="PRINTS" id="PR02044">
    <property type="entry name" value="FIBROSIN1LPF"/>
</dbReference>
<name>A0A7M4DUJ8_CROPO</name>
<feature type="compositionally biased region" description="Basic and acidic residues" evidence="3">
    <location>
        <begin position="798"/>
        <end position="840"/>
    </location>
</feature>
<feature type="compositionally biased region" description="Low complexity" evidence="3">
    <location>
        <begin position="321"/>
        <end position="341"/>
    </location>
</feature>
<feature type="region of interest" description="Disordered" evidence="3">
    <location>
        <begin position="765"/>
        <end position="950"/>
    </location>
</feature>
<dbReference type="Proteomes" id="UP000594220">
    <property type="component" value="Unplaced"/>
</dbReference>
<evidence type="ECO:0000313" key="4">
    <source>
        <dbReference type="Ensembl" id="ENSCPRP00005000032.1"/>
    </source>
</evidence>
<feature type="compositionally biased region" description="Basic and acidic residues" evidence="3">
    <location>
        <begin position="13"/>
        <end position="27"/>
    </location>
</feature>
<evidence type="ECO:0000256" key="1">
    <source>
        <dbReference type="ARBA" id="ARBA00022553"/>
    </source>
</evidence>
<feature type="compositionally biased region" description="Pro residues" evidence="3">
    <location>
        <begin position="786"/>
        <end position="795"/>
    </location>
</feature>
<feature type="region of interest" description="Disordered" evidence="3">
    <location>
        <begin position="1186"/>
        <end position="1243"/>
    </location>
</feature>
<evidence type="ECO:0000313" key="5">
    <source>
        <dbReference type="Proteomes" id="UP000594220"/>
    </source>
</evidence>
<evidence type="ECO:0000256" key="2">
    <source>
        <dbReference type="SAM" id="Coils"/>
    </source>
</evidence>
<keyword evidence="2" id="KW-0175">Coiled coil</keyword>
<feature type="region of interest" description="Disordered" evidence="3">
    <location>
        <begin position="974"/>
        <end position="1004"/>
    </location>
</feature>
<keyword evidence="5" id="KW-1185">Reference proteome</keyword>
<gene>
    <name evidence="4" type="primary">FBRSL1</name>
</gene>
<feature type="compositionally biased region" description="Basic and acidic residues" evidence="3">
    <location>
        <begin position="1227"/>
        <end position="1243"/>
    </location>
</feature>
<feature type="compositionally biased region" description="Basic and acidic residues" evidence="3">
    <location>
        <begin position="167"/>
        <end position="176"/>
    </location>
</feature>
<feature type="compositionally biased region" description="Pro residues" evidence="3">
    <location>
        <begin position="352"/>
        <end position="374"/>
    </location>
</feature>
<dbReference type="AlphaFoldDB" id="A0A7M4DUJ8"/>
<protein>
    <submittedName>
        <fullName evidence="4">Fibrosin like 1</fullName>
    </submittedName>
</protein>
<keyword evidence="1" id="KW-0597">Phosphoprotein</keyword>
<dbReference type="PANTHER" id="PTHR14429">
    <property type="entry name" value="FIBROSIN FAMILY MEMBER"/>
    <property type="match status" value="1"/>
</dbReference>
<feature type="compositionally biased region" description="Basic and acidic residues" evidence="3">
    <location>
        <begin position="877"/>
        <end position="925"/>
    </location>
</feature>
<accession>A0A7M4DUJ8</accession>
<reference evidence="4" key="1">
    <citation type="submission" date="2025-08" db="UniProtKB">
        <authorList>
            <consortium name="Ensembl"/>
        </authorList>
    </citation>
    <scope>IDENTIFICATION</scope>
</reference>
<feature type="coiled-coil region" evidence="2">
    <location>
        <begin position="1116"/>
        <end position="1151"/>
    </location>
</feature>
<feature type="region of interest" description="Disordered" evidence="3">
    <location>
        <begin position="1"/>
        <end position="484"/>
    </location>
</feature>
<feature type="compositionally biased region" description="Basic and acidic residues" evidence="3">
    <location>
        <begin position="244"/>
        <end position="255"/>
    </location>
</feature>
<evidence type="ECO:0000256" key="3">
    <source>
        <dbReference type="SAM" id="MobiDB-lite"/>
    </source>
</evidence>